<dbReference type="AlphaFoldDB" id="A0A0K1RC70"/>
<evidence type="ECO:0000259" key="2">
    <source>
        <dbReference type="PROSITE" id="PS51340"/>
    </source>
</evidence>
<dbReference type="KEGG" id="crie:AK829_07515"/>
<dbReference type="SUPFAM" id="SSF50800">
    <property type="entry name" value="PK beta-barrel domain-like"/>
    <property type="match status" value="1"/>
</dbReference>
<dbReference type="InterPro" id="IPR052353">
    <property type="entry name" value="Benzoxazolinone_Detox_Enz"/>
</dbReference>
<sequence>MTMNYPAVLSTNIAKPQPDPGGQNRRSGIEKVVADEIVVTIPGPDYGDGSGVVGDHVGDTKHHGGQQKAIYAYSRECLDGWERELGRSLPDGMFGENLTTTGIVWANVLLNQRFRIGEVELEVSVPRSPCRTFAAWMGEPGWVRRFAESGDCGCYFRVNQEGVIRPGDAIEALDTPEHGFTMGEAFAAWMGDADLARRMWELNILPPLYQERYGKRFG</sequence>
<protein>
    <submittedName>
        <fullName evidence="3">Molybdenum cofactor biosysynthesis protein</fullName>
    </submittedName>
</protein>
<dbReference type="PANTHER" id="PTHR30212">
    <property type="entry name" value="PROTEIN YIIM"/>
    <property type="match status" value="1"/>
</dbReference>
<dbReference type="EMBL" id="CP012342">
    <property type="protein sequence ID" value="AKV59027.1"/>
    <property type="molecule type" value="Genomic_DNA"/>
</dbReference>
<accession>A0A0K1RC70</accession>
<evidence type="ECO:0000313" key="4">
    <source>
        <dbReference type="Proteomes" id="UP000060016"/>
    </source>
</evidence>
<name>A0A0K1RC70_9CORY</name>
<reference evidence="3 4" key="1">
    <citation type="submission" date="2015-08" db="EMBL/GenBank/DDBJ databases">
        <authorList>
            <person name="Babu N.S."/>
            <person name="Beckwith C.J."/>
            <person name="Beseler K.G."/>
            <person name="Brison A."/>
            <person name="Carone J.V."/>
            <person name="Caskin T.P."/>
            <person name="Diamond M."/>
            <person name="Durham M.E."/>
            <person name="Foxe J.M."/>
            <person name="Go M."/>
            <person name="Henderson B.A."/>
            <person name="Jones I.B."/>
            <person name="McGettigan J.A."/>
            <person name="Micheletti S.J."/>
            <person name="Nasrallah M.E."/>
            <person name="Ortiz D."/>
            <person name="Piller C.R."/>
            <person name="Privatt S.R."/>
            <person name="Schneider S.L."/>
            <person name="Sharp S."/>
            <person name="Smith T.C."/>
            <person name="Stanton J.D."/>
            <person name="Ullery H.E."/>
            <person name="Wilson R.J."/>
            <person name="Serrano M.G."/>
            <person name="Buck G."/>
            <person name="Lee V."/>
            <person name="Wang Y."/>
            <person name="Carvalho R."/>
            <person name="Voegtly L."/>
            <person name="Shi R."/>
            <person name="Duckworth R."/>
            <person name="Johnson A."/>
            <person name="Loviza R."/>
            <person name="Walstead R."/>
            <person name="Shah Z."/>
            <person name="Kiflezghi M."/>
            <person name="Wade K."/>
            <person name="Ball S.L."/>
            <person name="Bradley K.W."/>
            <person name="Asai D.J."/>
            <person name="Bowman C.A."/>
            <person name="Russell D.A."/>
            <person name="Pope W.H."/>
            <person name="Jacobs-Sera D."/>
            <person name="Hendrix R.W."/>
            <person name="Hatfull G.F."/>
        </authorList>
    </citation>
    <scope>NUCLEOTIDE SEQUENCE [LARGE SCALE GENOMIC DNA]</scope>
    <source>
        <strain evidence="3 4">PUDD_83A45</strain>
    </source>
</reference>
<dbReference type="InterPro" id="IPR011037">
    <property type="entry name" value="Pyrv_Knase-like_insert_dom_sf"/>
</dbReference>
<dbReference type="STRING" id="156976.AK829_07515"/>
<feature type="region of interest" description="Disordered" evidence="1">
    <location>
        <begin position="1"/>
        <end position="27"/>
    </location>
</feature>
<dbReference type="GO" id="GO:0030170">
    <property type="term" value="F:pyridoxal phosphate binding"/>
    <property type="evidence" value="ECO:0007669"/>
    <property type="project" value="InterPro"/>
</dbReference>
<evidence type="ECO:0000313" key="3">
    <source>
        <dbReference type="EMBL" id="AKV59027.1"/>
    </source>
</evidence>
<dbReference type="Gene3D" id="2.40.33.20">
    <property type="entry name" value="PK beta-barrel domain-like"/>
    <property type="match status" value="1"/>
</dbReference>
<dbReference type="Pfam" id="PF03473">
    <property type="entry name" value="MOSC"/>
    <property type="match status" value="1"/>
</dbReference>
<proteinExistence type="predicted"/>
<dbReference type="Proteomes" id="UP000060016">
    <property type="component" value="Chromosome"/>
</dbReference>
<dbReference type="InterPro" id="IPR005302">
    <property type="entry name" value="MoCF_Sase_C"/>
</dbReference>
<dbReference type="PROSITE" id="PS51340">
    <property type="entry name" value="MOSC"/>
    <property type="match status" value="1"/>
</dbReference>
<dbReference type="PANTHER" id="PTHR30212:SF2">
    <property type="entry name" value="PROTEIN YIIM"/>
    <property type="match status" value="1"/>
</dbReference>
<evidence type="ECO:0000256" key="1">
    <source>
        <dbReference type="SAM" id="MobiDB-lite"/>
    </source>
</evidence>
<dbReference type="GO" id="GO:0030151">
    <property type="term" value="F:molybdenum ion binding"/>
    <property type="evidence" value="ECO:0007669"/>
    <property type="project" value="InterPro"/>
</dbReference>
<gene>
    <name evidence="3" type="ORF">AK829_07515</name>
</gene>
<feature type="compositionally biased region" description="Polar residues" evidence="1">
    <location>
        <begin position="1"/>
        <end position="14"/>
    </location>
</feature>
<feature type="domain" description="MOSC" evidence="2">
    <location>
        <begin position="39"/>
        <end position="173"/>
    </location>
</feature>
<keyword evidence="4" id="KW-1185">Reference proteome</keyword>
<dbReference type="PATRIC" id="fig|156976.3.peg.1501"/>
<organism evidence="3 4">
    <name type="scientific">Corynebacterium riegelii</name>
    <dbReference type="NCBI Taxonomy" id="156976"/>
    <lineage>
        <taxon>Bacteria</taxon>
        <taxon>Bacillati</taxon>
        <taxon>Actinomycetota</taxon>
        <taxon>Actinomycetes</taxon>
        <taxon>Mycobacteriales</taxon>
        <taxon>Corynebacteriaceae</taxon>
        <taxon>Corynebacterium</taxon>
    </lineage>
</organism>
<dbReference type="GO" id="GO:0003824">
    <property type="term" value="F:catalytic activity"/>
    <property type="evidence" value="ECO:0007669"/>
    <property type="project" value="InterPro"/>
</dbReference>